<evidence type="ECO:0000313" key="7">
    <source>
        <dbReference type="Proteomes" id="UP000636010"/>
    </source>
</evidence>
<feature type="domain" description="FAD/NAD(P)-binding" evidence="5">
    <location>
        <begin position="3"/>
        <end position="293"/>
    </location>
</feature>
<accession>A0ABQ1L8T2</accession>
<keyword evidence="4" id="KW-0274">FAD</keyword>
<organism evidence="6 7">
    <name type="scientific">Marivirga lumbricoides</name>
    <dbReference type="NCBI Taxonomy" id="1046115"/>
    <lineage>
        <taxon>Bacteria</taxon>
        <taxon>Pseudomonadati</taxon>
        <taxon>Bacteroidota</taxon>
        <taxon>Cytophagia</taxon>
        <taxon>Cytophagales</taxon>
        <taxon>Marivirgaceae</taxon>
        <taxon>Marivirga</taxon>
    </lineage>
</organism>
<evidence type="ECO:0000256" key="1">
    <source>
        <dbReference type="ARBA" id="ARBA00001974"/>
    </source>
</evidence>
<dbReference type="PRINTS" id="PR00411">
    <property type="entry name" value="PNDRDTASEI"/>
</dbReference>
<evidence type="ECO:0000256" key="3">
    <source>
        <dbReference type="ARBA" id="ARBA00022630"/>
    </source>
</evidence>
<gene>
    <name evidence="6" type="ORF">GCM10011506_03340</name>
</gene>
<dbReference type="InterPro" id="IPR023753">
    <property type="entry name" value="FAD/NAD-binding_dom"/>
</dbReference>
<dbReference type="PANTHER" id="PTHR43429">
    <property type="entry name" value="PYRIDINE NUCLEOTIDE-DISULFIDE OXIDOREDUCTASE DOMAIN-CONTAINING"/>
    <property type="match status" value="1"/>
</dbReference>
<dbReference type="RefSeq" id="WP_188460072.1">
    <property type="nucleotide sequence ID" value="NZ_BAABHU010000001.1"/>
</dbReference>
<evidence type="ECO:0000313" key="6">
    <source>
        <dbReference type="EMBL" id="GGC21453.1"/>
    </source>
</evidence>
<name>A0ABQ1L8T2_9BACT</name>
<evidence type="ECO:0000259" key="5">
    <source>
        <dbReference type="Pfam" id="PF07992"/>
    </source>
</evidence>
<comment type="caution">
    <text evidence="6">The sequence shown here is derived from an EMBL/GenBank/DDBJ whole genome shotgun (WGS) entry which is preliminary data.</text>
</comment>
<keyword evidence="3" id="KW-0285">Flavoprotein</keyword>
<comment type="cofactor">
    <cofactor evidence="1">
        <name>FAD</name>
        <dbReference type="ChEBI" id="CHEBI:57692"/>
    </cofactor>
</comment>
<dbReference type="PRINTS" id="PR00368">
    <property type="entry name" value="FADPNR"/>
</dbReference>
<keyword evidence="7" id="KW-1185">Reference proteome</keyword>
<sequence>MRKIVIIGNGIAGVTAARHIRKHSDDAITLISAETDHFFSRTALMYIYMGHMKYQHTKPYEDFFWEKNKINLLRDYVEEIDFAQKQLKLSKSESMHYDVLILAVGSKPNKFGWPGQELKAVQGLYSFQDLETMEEYTPGTRHAVIVGGGLIGIEMAEMFHSRHIEVTMLVRESSFWSNVLPPEESAMVNRQIKKNGIKLQLESEIEEIIDDGNGRAGAVKLKGGAIIDCQFVGLTVGVSPNTGFLKNTDLELGRGIKVNEYFETNQPEVYAIGDCAEFLEAPAADRKNIEQVWYTGRMHGETVAQTICGNKTAYQPGIWFNSAKFIDIEYQTYGQVANKPDENTEEHFYWEHKSGEKSIRLVFHKENKTLKGVNLMGVRYRHEVCDKMIRDKWPMKKVFTHLKAANFDPEFFKKHEAELIQMYNERYPEEAIKPRKLLGIFSR</sequence>
<protein>
    <recommendedName>
        <fullName evidence="5">FAD/NAD(P)-binding domain-containing protein</fullName>
    </recommendedName>
</protein>
<reference evidence="7" key="1">
    <citation type="journal article" date="2019" name="Int. J. Syst. Evol. Microbiol.">
        <title>The Global Catalogue of Microorganisms (GCM) 10K type strain sequencing project: providing services to taxonomists for standard genome sequencing and annotation.</title>
        <authorList>
            <consortium name="The Broad Institute Genomics Platform"/>
            <consortium name="The Broad Institute Genome Sequencing Center for Infectious Disease"/>
            <person name="Wu L."/>
            <person name="Ma J."/>
        </authorList>
    </citation>
    <scope>NUCLEOTIDE SEQUENCE [LARGE SCALE GENOMIC DNA]</scope>
    <source>
        <strain evidence="7">CGMCC 1.10832</strain>
    </source>
</reference>
<evidence type="ECO:0000256" key="2">
    <source>
        <dbReference type="ARBA" id="ARBA00006442"/>
    </source>
</evidence>
<dbReference type="EMBL" id="BMEC01000001">
    <property type="protein sequence ID" value="GGC21453.1"/>
    <property type="molecule type" value="Genomic_DNA"/>
</dbReference>
<dbReference type="Pfam" id="PF07992">
    <property type="entry name" value="Pyr_redox_2"/>
    <property type="match status" value="1"/>
</dbReference>
<comment type="similarity">
    <text evidence="2">Belongs to the FAD-dependent oxidoreductase family.</text>
</comment>
<dbReference type="PANTHER" id="PTHR43429:SF3">
    <property type="entry name" value="NITRITE REDUCTASE [NAD(P)H]"/>
    <property type="match status" value="1"/>
</dbReference>
<evidence type="ECO:0000256" key="4">
    <source>
        <dbReference type="ARBA" id="ARBA00022827"/>
    </source>
</evidence>
<proteinExistence type="inferred from homology"/>
<dbReference type="Gene3D" id="3.50.50.60">
    <property type="entry name" value="FAD/NAD(P)-binding domain"/>
    <property type="match status" value="2"/>
</dbReference>
<dbReference type="InterPro" id="IPR050260">
    <property type="entry name" value="FAD-bd_OxRdtase"/>
</dbReference>
<dbReference type="SUPFAM" id="SSF51905">
    <property type="entry name" value="FAD/NAD(P)-binding domain"/>
    <property type="match status" value="1"/>
</dbReference>
<dbReference type="Proteomes" id="UP000636010">
    <property type="component" value="Unassembled WGS sequence"/>
</dbReference>
<dbReference type="InterPro" id="IPR036188">
    <property type="entry name" value="FAD/NAD-bd_sf"/>
</dbReference>